<dbReference type="EMBL" id="JAUSVS010000010">
    <property type="protein sequence ID" value="MDQ0466198.1"/>
    <property type="molecule type" value="Genomic_DNA"/>
</dbReference>
<proteinExistence type="predicted"/>
<evidence type="ECO:0000313" key="2">
    <source>
        <dbReference type="EMBL" id="MDQ0466198.1"/>
    </source>
</evidence>
<gene>
    <name evidence="2" type="ORF">QO010_003991</name>
</gene>
<reference evidence="2 3" key="1">
    <citation type="submission" date="2023-07" db="EMBL/GenBank/DDBJ databases">
        <title>Genomic Encyclopedia of Type Strains, Phase IV (KMG-IV): sequencing the most valuable type-strain genomes for metagenomic binning, comparative biology and taxonomic classification.</title>
        <authorList>
            <person name="Goeker M."/>
        </authorList>
    </citation>
    <scope>NUCLEOTIDE SEQUENCE [LARGE SCALE GENOMIC DNA]</scope>
    <source>
        <strain evidence="2 3">DSM 18695</strain>
    </source>
</reference>
<keyword evidence="3" id="KW-1185">Reference proteome</keyword>
<feature type="chain" id="PRO_5047139313" evidence="1">
    <location>
        <begin position="22"/>
        <end position="148"/>
    </location>
</feature>
<dbReference type="InterPro" id="IPR018673">
    <property type="entry name" value="DUF2141"/>
</dbReference>
<comment type="caution">
    <text evidence="2">The sequence shown here is derived from an EMBL/GenBank/DDBJ whole genome shotgun (WGS) entry which is preliminary data.</text>
</comment>
<keyword evidence="1" id="KW-0732">Signal</keyword>
<dbReference type="Proteomes" id="UP001228905">
    <property type="component" value="Unassembled WGS sequence"/>
</dbReference>
<dbReference type="Pfam" id="PF09912">
    <property type="entry name" value="DUF2141"/>
    <property type="match status" value="1"/>
</dbReference>
<accession>A0ABU0IYD8</accession>
<evidence type="ECO:0000256" key="1">
    <source>
        <dbReference type="SAM" id="SignalP"/>
    </source>
</evidence>
<organism evidence="2 3">
    <name type="scientific">Caulobacter ginsengisoli</name>
    <dbReference type="NCBI Taxonomy" id="400775"/>
    <lineage>
        <taxon>Bacteria</taxon>
        <taxon>Pseudomonadati</taxon>
        <taxon>Pseudomonadota</taxon>
        <taxon>Alphaproteobacteria</taxon>
        <taxon>Caulobacterales</taxon>
        <taxon>Caulobacteraceae</taxon>
        <taxon>Caulobacter</taxon>
    </lineage>
</organism>
<dbReference type="RefSeq" id="WP_307352119.1">
    <property type="nucleotide sequence ID" value="NZ_JAUSVS010000010.1"/>
</dbReference>
<sequence>MKRIWIAGLAALALLPAGAGAQSSSGAGEGSLTIDFQNIKVRRGVVLGALFDSRGTYDANKGSLRELKLPAADGDISVTIAGLKPGWYAVKTFQDIDANGAMRFNPVGMPLEPYAFSNNARGLFGPASWRSAAFEVRPGPNHQVLRLK</sequence>
<feature type="signal peptide" evidence="1">
    <location>
        <begin position="1"/>
        <end position="21"/>
    </location>
</feature>
<protein>
    <submittedName>
        <fullName evidence="2">Uncharacterized protein (DUF2141 family)</fullName>
    </submittedName>
</protein>
<name>A0ABU0IYD8_9CAUL</name>
<evidence type="ECO:0000313" key="3">
    <source>
        <dbReference type="Proteomes" id="UP001228905"/>
    </source>
</evidence>